<evidence type="ECO:0000256" key="6">
    <source>
        <dbReference type="ARBA" id="ARBA00022605"/>
    </source>
</evidence>
<dbReference type="PANTHER" id="PTHR11236">
    <property type="entry name" value="AMINOBENZOATE/ANTHRANILATE SYNTHASE"/>
    <property type="match status" value="1"/>
</dbReference>
<evidence type="ECO:0000313" key="20">
    <source>
        <dbReference type="Proteomes" id="UP000001702"/>
    </source>
</evidence>
<dbReference type="NCBIfam" id="NF010079">
    <property type="entry name" value="PRK13564.1"/>
    <property type="match status" value="1"/>
</dbReference>
<keyword evidence="9 16" id="KW-0460">Magnesium</keyword>
<dbReference type="InterPro" id="IPR005801">
    <property type="entry name" value="ADC_synthase"/>
</dbReference>
<dbReference type="NCBIfam" id="TIGR00565">
    <property type="entry name" value="trpE_proteo"/>
    <property type="match status" value="1"/>
</dbReference>
<evidence type="ECO:0000313" key="19">
    <source>
        <dbReference type="EMBL" id="ADD77233.1"/>
    </source>
</evidence>
<evidence type="ECO:0000259" key="18">
    <source>
        <dbReference type="Pfam" id="PF04715"/>
    </source>
</evidence>
<evidence type="ECO:0000256" key="7">
    <source>
        <dbReference type="ARBA" id="ARBA00022723"/>
    </source>
</evidence>
<dbReference type="Proteomes" id="UP000001702">
    <property type="component" value="Chromosome"/>
</dbReference>
<evidence type="ECO:0000256" key="3">
    <source>
        <dbReference type="ARBA" id="ARBA00011575"/>
    </source>
</evidence>
<evidence type="ECO:0000256" key="14">
    <source>
        <dbReference type="PIRNR" id="PIRNR001373"/>
    </source>
</evidence>
<dbReference type="GO" id="GO:0046872">
    <property type="term" value="F:metal ion binding"/>
    <property type="evidence" value="ECO:0007669"/>
    <property type="project" value="UniProtKB-KW"/>
</dbReference>
<keyword evidence="20" id="KW-1185">Reference proteome</keyword>
<evidence type="ECO:0000256" key="4">
    <source>
        <dbReference type="ARBA" id="ARBA00012266"/>
    </source>
</evidence>
<feature type="binding site" evidence="15">
    <location>
        <begin position="524"/>
        <end position="526"/>
    </location>
    <ligand>
        <name>chorismate</name>
        <dbReference type="ChEBI" id="CHEBI:29748"/>
    </ligand>
</feature>
<dbReference type="SUPFAM" id="SSF56322">
    <property type="entry name" value="ADC synthase"/>
    <property type="match status" value="1"/>
</dbReference>
<keyword evidence="7 16" id="KW-0479">Metal-binding</keyword>
<dbReference type="InterPro" id="IPR006805">
    <property type="entry name" value="Anth_synth_I_N"/>
</dbReference>
<comment type="pathway">
    <text evidence="1 14">Amino-acid biosynthesis; L-tryptophan biosynthesis; L-tryptophan from chorismate: step 1/5.</text>
</comment>
<comment type="catalytic activity">
    <reaction evidence="13 14">
        <text>chorismate + L-glutamine = anthranilate + pyruvate + L-glutamate + H(+)</text>
        <dbReference type="Rhea" id="RHEA:21732"/>
        <dbReference type="ChEBI" id="CHEBI:15361"/>
        <dbReference type="ChEBI" id="CHEBI:15378"/>
        <dbReference type="ChEBI" id="CHEBI:16567"/>
        <dbReference type="ChEBI" id="CHEBI:29748"/>
        <dbReference type="ChEBI" id="CHEBI:29985"/>
        <dbReference type="ChEBI" id="CHEBI:58359"/>
        <dbReference type="EC" id="4.1.3.27"/>
    </reaction>
</comment>
<keyword evidence="6 14" id="KW-0028">Amino-acid biosynthesis</keyword>
<dbReference type="InterPro" id="IPR015890">
    <property type="entry name" value="Chorismate_C"/>
</dbReference>
<feature type="binding site" evidence="16">
    <location>
        <position position="539"/>
    </location>
    <ligand>
        <name>Mg(2+)</name>
        <dbReference type="ChEBI" id="CHEBI:18420"/>
    </ligand>
</feature>
<evidence type="ECO:0000256" key="2">
    <source>
        <dbReference type="ARBA" id="ARBA00009562"/>
    </source>
</evidence>
<dbReference type="PRINTS" id="PR00095">
    <property type="entry name" value="ANTSNTHASEI"/>
</dbReference>
<dbReference type="InterPro" id="IPR005257">
    <property type="entry name" value="Anth_synth_I_TrpE"/>
</dbReference>
<name>D4GFB1_PANAM</name>
<feature type="domain" description="Chorismate-utilising enzyme C-terminal" evidence="17">
    <location>
        <begin position="283"/>
        <end position="543"/>
    </location>
</feature>
<feature type="binding site" evidence="15">
    <location>
        <position position="510"/>
    </location>
    <ligand>
        <name>chorismate</name>
        <dbReference type="ChEBI" id="CHEBI:29748"/>
    </ligand>
</feature>
<evidence type="ECO:0000256" key="5">
    <source>
        <dbReference type="ARBA" id="ARBA00020653"/>
    </source>
</evidence>
<dbReference type="GO" id="GO:0000162">
    <property type="term" value="P:L-tryptophan biosynthetic process"/>
    <property type="evidence" value="ECO:0007669"/>
    <property type="project" value="UniProtKB-UniPathway"/>
</dbReference>
<dbReference type="PANTHER" id="PTHR11236:SF49">
    <property type="entry name" value="ANTHRANILATE SYNTHASE COMPONENT 1"/>
    <property type="match status" value="1"/>
</dbReference>
<evidence type="ECO:0000256" key="11">
    <source>
        <dbReference type="ARBA" id="ARBA00023239"/>
    </source>
</evidence>
<feature type="binding site" evidence="15">
    <location>
        <begin position="332"/>
        <end position="334"/>
    </location>
    <ligand>
        <name>L-tryptophan</name>
        <dbReference type="ChEBI" id="CHEBI:57912"/>
    </ligand>
</feature>
<comment type="similarity">
    <text evidence="2 14">Belongs to the anthranilate synthase component I family.</text>
</comment>
<sequence>MVAQCFPVRATLSCTPSVNTVQIPEPATERAFFWTIFREIIMLNAKPTVKLITGSAPYREDPAAVFHQLCGARPATLLLESADIDSKENLQSLMIVDSALRISALGNRVTFQALSDNGRALLPLLDDALPSDILNEPRPDGRVLTFPAPQDQQDEDSRLRALSVFDALRLIPQLVNSPSEEREAVFVGGLFAYDLVAGFEDLPELSSEQRCPDYCFYLAETLLVLDHQTRSARLQASLFSASTSEFQRLQRRIEQLHGQMLQPAPVLPVQSVETMTLTTSQSDDEYCEVVRKMQEAIRVGEIFQVVPSRRFSLPCPSALAAYDTLKRSNPSPYMFFMQDQDFSLFGASPESSLKYDAASRQIEIYPIAGTRPRGRHADGSLDRDLDSRIELEMRTDHKELAEHLMLVDLARNDLARICRPGSRYVADLTKVDRYSFVMHLVSRVVGTLRDDLDVLHAYRACMNMGTLSGAPKVRAMQLIAEAEGTRRGIYGGAVGYFTANGDLDTCIVIRSAYVEDGVATVQAGAGVVLDSNPQAEADESRNKARAVLRAIATAHHCKEIF</sequence>
<dbReference type="GO" id="GO:0004049">
    <property type="term" value="F:anthranilate synthase activity"/>
    <property type="evidence" value="ECO:0007669"/>
    <property type="project" value="UniProtKB-EC"/>
</dbReference>
<dbReference type="HOGENOM" id="CLU_006493_9_4_6"/>
<organism evidence="19 20">
    <name type="scientific">Pantoea ananatis (strain LMG 20103)</name>
    <dbReference type="NCBI Taxonomy" id="706191"/>
    <lineage>
        <taxon>Bacteria</taxon>
        <taxon>Pseudomonadati</taxon>
        <taxon>Pseudomonadota</taxon>
        <taxon>Gammaproteobacteria</taxon>
        <taxon>Enterobacterales</taxon>
        <taxon>Erwiniaceae</taxon>
        <taxon>Pantoea</taxon>
    </lineage>
</organism>
<dbReference type="Pfam" id="PF04715">
    <property type="entry name" value="Anth_synt_I_N"/>
    <property type="match status" value="1"/>
</dbReference>
<evidence type="ECO:0000256" key="9">
    <source>
        <dbReference type="ARBA" id="ARBA00022842"/>
    </source>
</evidence>
<keyword evidence="10 14" id="KW-0057">Aromatic amino acid biosynthesis</keyword>
<evidence type="ECO:0000256" key="16">
    <source>
        <dbReference type="PIRSR" id="PIRSR001373-2"/>
    </source>
</evidence>
<dbReference type="FunFam" id="3.60.120.10:FF:000006">
    <property type="entry name" value="Anthranilate synthase component 1"/>
    <property type="match status" value="1"/>
</dbReference>
<evidence type="ECO:0000259" key="17">
    <source>
        <dbReference type="Pfam" id="PF00425"/>
    </source>
</evidence>
<dbReference type="UniPathway" id="UPA00035">
    <property type="reaction ID" value="UER00040"/>
</dbReference>
<evidence type="ECO:0000256" key="15">
    <source>
        <dbReference type="PIRSR" id="PIRSR001373-1"/>
    </source>
</evidence>
<evidence type="ECO:0000256" key="10">
    <source>
        <dbReference type="ARBA" id="ARBA00023141"/>
    </source>
</evidence>
<evidence type="ECO:0000256" key="1">
    <source>
        <dbReference type="ARBA" id="ARBA00004873"/>
    </source>
</evidence>
<evidence type="ECO:0000256" key="13">
    <source>
        <dbReference type="ARBA" id="ARBA00047683"/>
    </source>
</evidence>
<dbReference type="Pfam" id="PF00425">
    <property type="entry name" value="Chorismate_bind"/>
    <property type="match status" value="1"/>
</dbReference>
<evidence type="ECO:0000256" key="8">
    <source>
        <dbReference type="ARBA" id="ARBA00022822"/>
    </source>
</evidence>
<feature type="binding site" evidence="15">
    <location>
        <begin position="369"/>
        <end position="370"/>
    </location>
    <ligand>
        <name>chorismate</name>
        <dbReference type="ChEBI" id="CHEBI:29748"/>
    </ligand>
</feature>
<proteinExistence type="inferred from homology"/>
<keyword evidence="8 14" id="KW-0822">Tryptophan biosynthesis</keyword>
<feature type="binding site" evidence="15">
    <location>
        <position position="81"/>
    </location>
    <ligand>
        <name>L-tryptophan</name>
        <dbReference type="ChEBI" id="CHEBI:57912"/>
    </ligand>
</feature>
<comment type="cofactor">
    <cofactor evidence="16">
        <name>Mg(2+)</name>
        <dbReference type="ChEBI" id="CHEBI:18420"/>
    </cofactor>
    <text evidence="16">Binds 1 Mg(2+) ion per subunit.</text>
</comment>
<feature type="domain" description="Anthranilate synthase component I N-terminal" evidence="18">
    <location>
        <begin position="60"/>
        <end position="231"/>
    </location>
</feature>
<feature type="binding site" evidence="15">
    <location>
        <position position="490"/>
    </location>
    <ligand>
        <name>chorismate</name>
        <dbReference type="ChEBI" id="CHEBI:29748"/>
    </ligand>
</feature>
<comment type="function">
    <text evidence="12">Part of a heterotetrameric complex that catalyzes the two-step biosynthesis of anthranilate, an intermediate in the biosynthesis of L-tryptophan. In the first step, the glutamine-binding beta subunit (TrpG) of anthranilate synthase (AS) provides the glutamine amidotransferase activity which generates ammonia as a substrate that, along with chorismate, is used in the second step, catalyzed by the large alpha subunit of AS (TrpE) to produce anthranilate. In the absence of TrpG, TrpE can synthesize anthranilate directly from chorismate and high concentrations of ammonia.</text>
</comment>
<feature type="binding site" evidence="16">
    <location>
        <position position="402"/>
    </location>
    <ligand>
        <name>Mg(2+)</name>
        <dbReference type="ChEBI" id="CHEBI:18420"/>
    </ligand>
</feature>
<dbReference type="EC" id="4.1.3.27" evidence="4 14"/>
<gene>
    <name evidence="19" type="primary">trpE</name>
    <name evidence="19" type="ordered locus">PANA_2066</name>
</gene>
<dbReference type="EMBL" id="CP001875">
    <property type="protein sequence ID" value="ADD77233.1"/>
    <property type="molecule type" value="Genomic_DNA"/>
</dbReference>
<dbReference type="Gene3D" id="3.60.120.10">
    <property type="entry name" value="Anthranilate synthase"/>
    <property type="match status" value="1"/>
</dbReference>
<evidence type="ECO:0000256" key="12">
    <source>
        <dbReference type="ARBA" id="ARBA00025634"/>
    </source>
</evidence>
<reference evidence="19 20" key="1">
    <citation type="journal article" date="2010" name="J. Bacteriol.">
        <title>Genome sequence of Pantoea ananatis LMG20103, the causative agent of Eucalyptus blight and dieback.</title>
        <authorList>
            <person name="De Maayer P."/>
            <person name="Chan W.Y."/>
            <person name="Venter S.N."/>
            <person name="Toth I.K."/>
            <person name="Birch P.R."/>
            <person name="Joubert F."/>
            <person name="Coutinho T.A."/>
        </authorList>
    </citation>
    <scope>NUCLEOTIDE SEQUENCE [LARGE SCALE GENOMIC DNA]</scope>
    <source>
        <strain evidence="19 20">LMG 20103</strain>
    </source>
</reference>
<dbReference type="STRING" id="706191.PANA_2066"/>
<dbReference type="eggNOG" id="COG0147">
    <property type="taxonomic scope" value="Bacteria"/>
</dbReference>
<comment type="subunit">
    <text evidence="3">Heterotetramer consisting of two non-identical subunits: a beta subunit (TrpG) and a large alpha subunit (TrpE).</text>
</comment>
<keyword evidence="11 14" id="KW-0456">Lyase</keyword>
<dbReference type="InterPro" id="IPR019999">
    <property type="entry name" value="Anth_synth_I-like"/>
</dbReference>
<protein>
    <recommendedName>
        <fullName evidence="5 14">Anthranilate synthase component 1</fullName>
        <ecNumber evidence="4 14">4.1.3.27</ecNumber>
    </recommendedName>
</protein>
<dbReference type="KEGG" id="pam:PANA_2066"/>
<accession>D4GFB1</accession>
<dbReference type="PIRSF" id="PIRSF001373">
    <property type="entry name" value="TrpE"/>
    <property type="match status" value="1"/>
</dbReference>
<dbReference type="AlphaFoldDB" id="D4GFB1"/>